<feature type="domain" description="Nanos-type" evidence="10">
    <location>
        <begin position="52"/>
        <end position="106"/>
    </location>
</feature>
<sequence length="143" mass="15414">MEPSTTFDMWRDYLGLAAVLATLARERGDAEREASAQPSAPEPVPASAGQALCTFCKHNGEAEHIYRTHSLHDASGRVLCPILRSYVCPQCGATRDRAHTRRFCPLTHGTYTSVYSRLPRSTKKGPRADGAPPAPLAAGIAPV</sequence>
<evidence type="ECO:0000313" key="11">
    <source>
        <dbReference type="Ensembl" id="ENSFTIP00000014403.1"/>
    </source>
</evidence>
<keyword evidence="4 8" id="KW-0863">Zinc-finger</keyword>
<evidence type="ECO:0000256" key="5">
    <source>
        <dbReference type="ARBA" id="ARBA00022833"/>
    </source>
</evidence>
<reference evidence="11" key="2">
    <citation type="submission" date="2025-09" db="UniProtKB">
        <authorList>
            <consortium name="Ensembl"/>
        </authorList>
    </citation>
    <scope>IDENTIFICATION</scope>
</reference>
<dbReference type="GO" id="GO:0008270">
    <property type="term" value="F:zinc ion binding"/>
    <property type="evidence" value="ECO:0007669"/>
    <property type="project" value="UniProtKB-KW"/>
</dbReference>
<dbReference type="GO" id="GO:0005737">
    <property type="term" value="C:cytoplasm"/>
    <property type="evidence" value="ECO:0007669"/>
    <property type="project" value="UniProtKB-SubCell"/>
</dbReference>
<dbReference type="AlphaFoldDB" id="A0A8C4UTC6"/>
<feature type="compositionally biased region" description="Low complexity" evidence="9">
    <location>
        <begin position="128"/>
        <end position="143"/>
    </location>
</feature>
<dbReference type="InterPro" id="IPR008705">
    <property type="entry name" value="Nanos/Xcar2"/>
</dbReference>
<evidence type="ECO:0000256" key="3">
    <source>
        <dbReference type="ARBA" id="ARBA00022723"/>
    </source>
</evidence>
<keyword evidence="5" id="KW-0862">Zinc</keyword>
<dbReference type="Gene3D" id="4.10.60.30">
    <property type="entry name" value="Nanos, RNA-binding domain"/>
    <property type="match status" value="1"/>
</dbReference>
<dbReference type="InterPro" id="IPR038129">
    <property type="entry name" value="Nanos_sf"/>
</dbReference>
<dbReference type="PANTHER" id="PTHR12887">
    <property type="entry name" value="NANOS PROTEIN"/>
    <property type="match status" value="1"/>
</dbReference>
<dbReference type="InterPro" id="IPR024161">
    <property type="entry name" value="Znf_nanos-typ"/>
</dbReference>
<evidence type="ECO:0000256" key="4">
    <source>
        <dbReference type="ARBA" id="ARBA00022771"/>
    </source>
</evidence>
<evidence type="ECO:0000256" key="1">
    <source>
        <dbReference type="ARBA" id="ARBA00004496"/>
    </source>
</evidence>
<dbReference type="GO" id="GO:0003723">
    <property type="term" value="F:RNA binding"/>
    <property type="evidence" value="ECO:0007669"/>
    <property type="project" value="UniProtKB-UniRule"/>
</dbReference>
<name>A0A8C4UTC6_FALTI</name>
<comment type="subcellular location">
    <subcellularLocation>
        <location evidence="1">Cytoplasm</location>
    </subcellularLocation>
</comment>
<dbReference type="Ensembl" id="ENSFTIT00000015016.1">
    <property type="protein sequence ID" value="ENSFTIP00000014403.1"/>
    <property type="gene ID" value="ENSFTIG00000009572.1"/>
</dbReference>
<protein>
    <submittedName>
        <fullName evidence="11">Nanos C2HC-type zinc finger 3</fullName>
    </submittedName>
</protein>
<reference evidence="11" key="1">
    <citation type="submission" date="2025-08" db="UniProtKB">
        <authorList>
            <consortium name="Ensembl"/>
        </authorList>
    </citation>
    <scope>IDENTIFICATION</scope>
</reference>
<feature type="region of interest" description="Disordered" evidence="9">
    <location>
        <begin position="118"/>
        <end position="143"/>
    </location>
</feature>
<keyword evidence="3" id="KW-0479">Metal-binding</keyword>
<evidence type="ECO:0000256" key="7">
    <source>
        <dbReference type="ARBA" id="ARBA00022884"/>
    </source>
</evidence>
<organism evidence="11 12">
    <name type="scientific">Falco tinnunculus</name>
    <name type="common">Common kestrel</name>
    <dbReference type="NCBI Taxonomy" id="100819"/>
    <lineage>
        <taxon>Eukaryota</taxon>
        <taxon>Metazoa</taxon>
        <taxon>Chordata</taxon>
        <taxon>Craniata</taxon>
        <taxon>Vertebrata</taxon>
        <taxon>Euteleostomi</taxon>
        <taxon>Archelosauria</taxon>
        <taxon>Archosauria</taxon>
        <taxon>Dinosauria</taxon>
        <taxon>Saurischia</taxon>
        <taxon>Theropoda</taxon>
        <taxon>Coelurosauria</taxon>
        <taxon>Aves</taxon>
        <taxon>Neognathae</taxon>
        <taxon>Neoaves</taxon>
        <taxon>Telluraves</taxon>
        <taxon>Australaves</taxon>
        <taxon>Falconiformes</taxon>
        <taxon>Falconidae</taxon>
        <taxon>Falco</taxon>
    </lineage>
</organism>
<dbReference type="Proteomes" id="UP000694562">
    <property type="component" value="Unplaced"/>
</dbReference>
<keyword evidence="6 8" id="KW-0810">Translation regulation</keyword>
<dbReference type="FunFam" id="4.10.60.30:FF:000001">
    <property type="entry name" value="nanos homolog 3"/>
    <property type="match status" value="1"/>
</dbReference>
<dbReference type="Pfam" id="PF05741">
    <property type="entry name" value="zf-nanos"/>
    <property type="match status" value="1"/>
</dbReference>
<evidence type="ECO:0000313" key="12">
    <source>
        <dbReference type="Proteomes" id="UP000694562"/>
    </source>
</evidence>
<evidence type="ECO:0000256" key="9">
    <source>
        <dbReference type="SAM" id="MobiDB-lite"/>
    </source>
</evidence>
<proteinExistence type="inferred from homology"/>
<evidence type="ECO:0000256" key="2">
    <source>
        <dbReference type="ARBA" id="ARBA00022490"/>
    </source>
</evidence>
<comment type="similarity">
    <text evidence="8">Belongs to the nanos family.</text>
</comment>
<evidence type="ECO:0000256" key="8">
    <source>
        <dbReference type="PROSITE-ProRule" id="PRU00855"/>
    </source>
</evidence>
<dbReference type="GO" id="GO:0006417">
    <property type="term" value="P:regulation of translation"/>
    <property type="evidence" value="ECO:0007669"/>
    <property type="project" value="UniProtKB-UniRule"/>
</dbReference>
<keyword evidence="12" id="KW-1185">Reference proteome</keyword>
<dbReference type="OrthoDB" id="5864971at2759"/>
<keyword evidence="7 8" id="KW-0694">RNA-binding</keyword>
<evidence type="ECO:0000259" key="10">
    <source>
        <dbReference type="PROSITE" id="PS51522"/>
    </source>
</evidence>
<evidence type="ECO:0000256" key="6">
    <source>
        <dbReference type="ARBA" id="ARBA00022845"/>
    </source>
</evidence>
<accession>A0A8C4UTC6</accession>
<dbReference type="OMA" id="HCAFCKH"/>
<keyword evidence="2" id="KW-0963">Cytoplasm</keyword>
<dbReference type="PROSITE" id="PS51522">
    <property type="entry name" value="ZF_NANOS"/>
    <property type="match status" value="1"/>
</dbReference>